<accession>A0ABY0NBI2</accession>
<sequence>MIRFGAISLALLSLALADAAAAQQIYRHEPAKGLIRAGQKILVDDGRCPRGQILEVTGGTNPGLRARQGQSTERERRCIPRG</sequence>
<dbReference type="Proteomes" id="UP000199468">
    <property type="component" value="Unassembled WGS sequence"/>
</dbReference>
<feature type="compositionally biased region" description="Basic and acidic residues" evidence="1">
    <location>
        <begin position="72"/>
        <end position="82"/>
    </location>
</feature>
<dbReference type="InterPro" id="IPR046565">
    <property type="entry name" value="DUF6719"/>
</dbReference>
<feature type="region of interest" description="Disordered" evidence="1">
    <location>
        <begin position="54"/>
        <end position="82"/>
    </location>
</feature>
<evidence type="ECO:0008006" key="5">
    <source>
        <dbReference type="Google" id="ProtNLM"/>
    </source>
</evidence>
<evidence type="ECO:0000256" key="2">
    <source>
        <dbReference type="SAM" id="SignalP"/>
    </source>
</evidence>
<name>A0ABY0NBI2_9HYPH</name>
<feature type="chain" id="PRO_5045738397" description="Nuclease" evidence="2">
    <location>
        <begin position="23"/>
        <end position="82"/>
    </location>
</feature>
<keyword evidence="4" id="KW-1185">Reference proteome</keyword>
<keyword evidence="2" id="KW-0732">Signal</keyword>
<reference evidence="3 4" key="1">
    <citation type="submission" date="2016-10" db="EMBL/GenBank/DDBJ databases">
        <authorList>
            <person name="Varghese N."/>
            <person name="Submissions S."/>
        </authorList>
    </citation>
    <scope>NUCLEOTIDE SEQUENCE [LARGE SCALE GENOMIC DNA]</scope>
    <source>
        <strain evidence="3 4">DSM 26672</strain>
    </source>
</reference>
<evidence type="ECO:0000256" key="1">
    <source>
        <dbReference type="SAM" id="MobiDB-lite"/>
    </source>
</evidence>
<dbReference type="EMBL" id="FNBZ01000001">
    <property type="protein sequence ID" value="SDF24593.1"/>
    <property type="molecule type" value="Genomic_DNA"/>
</dbReference>
<gene>
    <name evidence="3" type="ORF">SAMN05421844_101155</name>
</gene>
<comment type="caution">
    <text evidence="3">The sequence shown here is derived from an EMBL/GenBank/DDBJ whole genome shotgun (WGS) entry which is preliminary data.</text>
</comment>
<feature type="signal peptide" evidence="2">
    <location>
        <begin position="1"/>
        <end position="22"/>
    </location>
</feature>
<dbReference type="Pfam" id="PF20477">
    <property type="entry name" value="DUF6719"/>
    <property type="match status" value="1"/>
</dbReference>
<organism evidence="3 4">
    <name type="scientific">Bosea robiniae</name>
    <dbReference type="NCBI Taxonomy" id="1036780"/>
    <lineage>
        <taxon>Bacteria</taxon>
        <taxon>Pseudomonadati</taxon>
        <taxon>Pseudomonadota</taxon>
        <taxon>Alphaproteobacteria</taxon>
        <taxon>Hyphomicrobiales</taxon>
        <taxon>Boseaceae</taxon>
        <taxon>Bosea</taxon>
    </lineage>
</organism>
<protein>
    <recommendedName>
        <fullName evidence="5">Nuclease</fullName>
    </recommendedName>
</protein>
<dbReference type="RefSeq" id="WP_210184230.1">
    <property type="nucleotide sequence ID" value="NZ_FNBZ01000001.1"/>
</dbReference>
<evidence type="ECO:0000313" key="4">
    <source>
        <dbReference type="Proteomes" id="UP000199468"/>
    </source>
</evidence>
<evidence type="ECO:0000313" key="3">
    <source>
        <dbReference type="EMBL" id="SDF24593.1"/>
    </source>
</evidence>
<proteinExistence type="predicted"/>